<dbReference type="Proteomes" id="UP000288603">
    <property type="component" value="Unassembled WGS sequence"/>
</dbReference>
<dbReference type="AlphaFoldDB" id="A0A3S4EDE0"/>
<organism evidence="2 3">
    <name type="scientific">Labedella populi</name>
    <dbReference type="NCBI Taxonomy" id="2498850"/>
    <lineage>
        <taxon>Bacteria</taxon>
        <taxon>Bacillati</taxon>
        <taxon>Actinomycetota</taxon>
        <taxon>Actinomycetes</taxon>
        <taxon>Micrococcales</taxon>
        <taxon>Microbacteriaceae</taxon>
        <taxon>Labedella</taxon>
    </lineage>
</organism>
<name>A0A3S4EDE0_9MICO</name>
<dbReference type="Pfam" id="PF13822">
    <property type="entry name" value="ACC_epsilon"/>
    <property type="match status" value="1"/>
</dbReference>
<comment type="caution">
    <text evidence="2">The sequence shown here is derived from an EMBL/GenBank/DDBJ whole genome shotgun (WGS) entry which is preliminary data.</text>
</comment>
<dbReference type="GO" id="GO:0003989">
    <property type="term" value="F:acetyl-CoA carboxylase activity"/>
    <property type="evidence" value="ECO:0007669"/>
    <property type="project" value="InterPro"/>
</dbReference>
<proteinExistence type="predicted"/>
<accession>A0A3S4EDE0</accession>
<evidence type="ECO:0000256" key="1">
    <source>
        <dbReference type="SAM" id="MobiDB-lite"/>
    </source>
</evidence>
<dbReference type="OrthoDB" id="5120802at2"/>
<dbReference type="InterPro" id="IPR032716">
    <property type="entry name" value="ACC_epsilon"/>
</dbReference>
<evidence type="ECO:0000313" key="2">
    <source>
        <dbReference type="EMBL" id="RWZ68774.1"/>
    </source>
</evidence>
<keyword evidence="3" id="KW-1185">Reference proteome</keyword>
<dbReference type="EMBL" id="RZNC01000001">
    <property type="protein sequence ID" value="RWZ68774.1"/>
    <property type="molecule type" value="Genomic_DNA"/>
</dbReference>
<feature type="region of interest" description="Disordered" evidence="1">
    <location>
        <begin position="1"/>
        <end position="33"/>
    </location>
</feature>
<evidence type="ECO:0000313" key="3">
    <source>
        <dbReference type="Proteomes" id="UP000288603"/>
    </source>
</evidence>
<protein>
    <submittedName>
        <fullName evidence="2">Acyl-CoA carboxylase subunit epsilon</fullName>
    </submittedName>
</protein>
<reference evidence="2 3" key="1">
    <citation type="submission" date="2018-12" db="EMBL/GenBank/DDBJ databases">
        <authorList>
            <person name="Li F."/>
        </authorList>
    </citation>
    <scope>NUCLEOTIDE SEQUENCE [LARGE SCALE GENOMIC DNA]</scope>
    <source>
        <strain evidence="2 3">8H24J-4-2</strain>
    </source>
</reference>
<sequence length="92" mass="9887">MTGRHAAPRPDQLDQTDVTEPATPSPAVRVVSGGATPEEVAAVAVVIARQLEEEAARATTDDGPVRSRWALSQRNLRTPLHPAPGAWRFPWA</sequence>
<dbReference type="GO" id="GO:0004658">
    <property type="term" value="F:propionyl-CoA carboxylase activity"/>
    <property type="evidence" value="ECO:0007669"/>
    <property type="project" value="InterPro"/>
</dbReference>
<gene>
    <name evidence="2" type="ORF">ELQ92_04715</name>
</gene>